<dbReference type="PANTHER" id="PTHR43280:SF32">
    <property type="entry name" value="TRANSCRIPTIONAL REGULATORY PROTEIN"/>
    <property type="match status" value="1"/>
</dbReference>
<accession>A0A1T5G4Z6</accession>
<dbReference type="SUPFAM" id="SSF46689">
    <property type="entry name" value="Homeodomain-like"/>
    <property type="match status" value="1"/>
</dbReference>
<keyword evidence="2 5" id="KW-0238">DNA-binding</keyword>
<protein>
    <submittedName>
        <fullName evidence="5">AraC-type DNA-binding protein</fullName>
    </submittedName>
</protein>
<dbReference type="GO" id="GO:0003700">
    <property type="term" value="F:DNA-binding transcription factor activity"/>
    <property type="evidence" value="ECO:0007669"/>
    <property type="project" value="InterPro"/>
</dbReference>
<dbReference type="Proteomes" id="UP000190897">
    <property type="component" value="Unassembled WGS sequence"/>
</dbReference>
<dbReference type="SMART" id="SM00342">
    <property type="entry name" value="HTH_ARAC"/>
    <property type="match status" value="1"/>
</dbReference>
<dbReference type="AlphaFoldDB" id="A0A1T5G4Z6"/>
<proteinExistence type="predicted"/>
<dbReference type="GO" id="GO:0043565">
    <property type="term" value="F:sequence-specific DNA binding"/>
    <property type="evidence" value="ECO:0007669"/>
    <property type="project" value="InterPro"/>
</dbReference>
<dbReference type="OrthoDB" id="629200at2"/>
<dbReference type="STRING" id="651661.SAMN05660293_03668"/>
<feature type="domain" description="HTH araC/xylS-type" evidence="4">
    <location>
        <begin position="203"/>
        <end position="309"/>
    </location>
</feature>
<dbReference type="Pfam" id="PF12833">
    <property type="entry name" value="HTH_18"/>
    <property type="match status" value="1"/>
</dbReference>
<dbReference type="EMBL" id="FUZA01000005">
    <property type="protein sequence ID" value="SKC03520.1"/>
    <property type="molecule type" value="Genomic_DNA"/>
</dbReference>
<evidence type="ECO:0000256" key="3">
    <source>
        <dbReference type="ARBA" id="ARBA00023163"/>
    </source>
</evidence>
<keyword evidence="3" id="KW-0804">Transcription</keyword>
<dbReference type="Gene3D" id="1.10.10.60">
    <property type="entry name" value="Homeodomain-like"/>
    <property type="match status" value="1"/>
</dbReference>
<evidence type="ECO:0000259" key="4">
    <source>
        <dbReference type="PROSITE" id="PS01124"/>
    </source>
</evidence>
<reference evidence="6" key="1">
    <citation type="submission" date="2017-02" db="EMBL/GenBank/DDBJ databases">
        <authorList>
            <person name="Varghese N."/>
            <person name="Submissions S."/>
        </authorList>
    </citation>
    <scope>NUCLEOTIDE SEQUENCE [LARGE SCALE GENOMIC DNA]</scope>
    <source>
        <strain evidence="6">DSM 22270</strain>
    </source>
</reference>
<keyword evidence="1" id="KW-0805">Transcription regulation</keyword>
<dbReference type="InterPro" id="IPR018060">
    <property type="entry name" value="HTH_AraC"/>
</dbReference>
<evidence type="ECO:0000313" key="5">
    <source>
        <dbReference type="EMBL" id="SKC03520.1"/>
    </source>
</evidence>
<sequence length="316" mass="35593">MPKRSFEDLCYHLSSGSSVDLSALLPEGIQQEVGHFNVFNLTDIVQEAREKRTMSCASRAYYKISFLTGNSLAEYPDGTVEITRPTLIFTTPKSPYYWSPIGRQTGQFCVFTAEFFHPAMSGVTLDELPIFKSPEHPVYALSDSDISRVQGIFDNMEAEIGSNYAYKYDLLRAYTLELIHIGQKLQSTVMLHPNHSASARTTSLFLELLERQFPLESPQQKVALRTAKQYADHLAVHINHLNKILKDTTGLTTTELISGRILQEARALLRLTDWSIAEIADSLGFSDFAHFAKFFKNETSLSPGAFRSQTKSLNYT</sequence>
<dbReference type="PROSITE" id="PS01124">
    <property type="entry name" value="HTH_ARAC_FAMILY_2"/>
    <property type="match status" value="1"/>
</dbReference>
<evidence type="ECO:0000313" key="6">
    <source>
        <dbReference type="Proteomes" id="UP000190897"/>
    </source>
</evidence>
<gene>
    <name evidence="5" type="ORF">SAMN05660293_03668</name>
</gene>
<keyword evidence="6" id="KW-1185">Reference proteome</keyword>
<organism evidence="5 6">
    <name type="scientific">Dyadobacter psychrophilus</name>
    <dbReference type="NCBI Taxonomy" id="651661"/>
    <lineage>
        <taxon>Bacteria</taxon>
        <taxon>Pseudomonadati</taxon>
        <taxon>Bacteroidota</taxon>
        <taxon>Cytophagia</taxon>
        <taxon>Cytophagales</taxon>
        <taxon>Spirosomataceae</taxon>
        <taxon>Dyadobacter</taxon>
    </lineage>
</organism>
<evidence type="ECO:0000256" key="2">
    <source>
        <dbReference type="ARBA" id="ARBA00023125"/>
    </source>
</evidence>
<name>A0A1T5G4Z6_9BACT</name>
<dbReference type="InterPro" id="IPR009057">
    <property type="entry name" value="Homeodomain-like_sf"/>
</dbReference>
<dbReference type="RefSeq" id="WP_082216203.1">
    <property type="nucleotide sequence ID" value="NZ_FUZA01000005.1"/>
</dbReference>
<dbReference type="PANTHER" id="PTHR43280">
    <property type="entry name" value="ARAC-FAMILY TRANSCRIPTIONAL REGULATOR"/>
    <property type="match status" value="1"/>
</dbReference>
<evidence type="ECO:0000256" key="1">
    <source>
        <dbReference type="ARBA" id="ARBA00023015"/>
    </source>
</evidence>